<dbReference type="RefSeq" id="XP_004335637.1">
    <property type="nucleotide sequence ID" value="XM_004335589.1"/>
</dbReference>
<dbReference type="STRING" id="1257118.L8GLD9"/>
<dbReference type="VEuPathDB" id="AmoebaDB:ACA1_038080"/>
<feature type="region of interest" description="Disordered" evidence="1">
    <location>
        <begin position="317"/>
        <end position="376"/>
    </location>
</feature>
<dbReference type="GeneID" id="14914213"/>
<dbReference type="Proteomes" id="UP000011083">
    <property type="component" value="Unassembled WGS sequence"/>
</dbReference>
<dbReference type="AlphaFoldDB" id="L8GLD9"/>
<feature type="region of interest" description="Disordered" evidence="1">
    <location>
        <begin position="1"/>
        <end position="32"/>
    </location>
</feature>
<feature type="domain" description="AB hydrolase-1" evidence="2">
    <location>
        <begin position="52"/>
        <end position="300"/>
    </location>
</feature>
<dbReference type="InterPro" id="IPR029058">
    <property type="entry name" value="AB_hydrolase_fold"/>
</dbReference>
<name>L8GLD9_ACACF</name>
<evidence type="ECO:0000256" key="1">
    <source>
        <dbReference type="SAM" id="MobiDB-lite"/>
    </source>
</evidence>
<feature type="compositionally biased region" description="Polar residues" evidence="1">
    <location>
        <begin position="14"/>
        <end position="29"/>
    </location>
</feature>
<dbReference type="Pfam" id="PF00561">
    <property type="entry name" value="Abhydrolase_1"/>
    <property type="match status" value="1"/>
</dbReference>
<organism evidence="3 4">
    <name type="scientific">Acanthamoeba castellanii (strain ATCC 30010 / Neff)</name>
    <dbReference type="NCBI Taxonomy" id="1257118"/>
    <lineage>
        <taxon>Eukaryota</taxon>
        <taxon>Amoebozoa</taxon>
        <taxon>Discosea</taxon>
        <taxon>Longamoebia</taxon>
        <taxon>Centramoebida</taxon>
        <taxon>Acanthamoebidae</taxon>
        <taxon>Acanthamoeba</taxon>
    </lineage>
</organism>
<dbReference type="OMA" id="TSPHDWT"/>
<dbReference type="InterPro" id="IPR050471">
    <property type="entry name" value="AB_hydrolase"/>
</dbReference>
<reference evidence="3 4" key="1">
    <citation type="journal article" date="2013" name="Genome Biol.">
        <title>Genome of Acanthamoeba castellanii highlights extensive lateral gene transfer and early evolution of tyrosine kinase signaling.</title>
        <authorList>
            <person name="Clarke M."/>
            <person name="Lohan A.J."/>
            <person name="Liu B."/>
            <person name="Lagkouvardos I."/>
            <person name="Roy S."/>
            <person name="Zafar N."/>
            <person name="Bertelli C."/>
            <person name="Schilde C."/>
            <person name="Kianianmomeni A."/>
            <person name="Burglin T.R."/>
            <person name="Frech C."/>
            <person name="Turcotte B."/>
            <person name="Kopec K.O."/>
            <person name="Synnott J.M."/>
            <person name="Choo C."/>
            <person name="Paponov I."/>
            <person name="Finkler A."/>
            <person name="Soon Heng Tan C."/>
            <person name="Hutchins A.P."/>
            <person name="Weinmeier T."/>
            <person name="Rattei T."/>
            <person name="Chu J.S."/>
            <person name="Gimenez G."/>
            <person name="Irimia M."/>
            <person name="Rigden D.J."/>
            <person name="Fitzpatrick D.A."/>
            <person name="Lorenzo-Morales J."/>
            <person name="Bateman A."/>
            <person name="Chiu C.H."/>
            <person name="Tang P."/>
            <person name="Hegemann P."/>
            <person name="Fromm H."/>
            <person name="Raoult D."/>
            <person name="Greub G."/>
            <person name="Miranda-Saavedra D."/>
            <person name="Chen N."/>
            <person name="Nash P."/>
            <person name="Ginger M.L."/>
            <person name="Horn M."/>
            <person name="Schaap P."/>
            <person name="Caler L."/>
            <person name="Loftus B."/>
        </authorList>
    </citation>
    <scope>NUCLEOTIDE SEQUENCE [LARGE SCALE GENOMIC DNA]</scope>
    <source>
        <strain evidence="3 4">Neff</strain>
    </source>
</reference>
<proteinExistence type="predicted"/>
<dbReference type="PANTHER" id="PTHR43433:SF5">
    <property type="entry name" value="AB HYDROLASE-1 DOMAIN-CONTAINING PROTEIN"/>
    <property type="match status" value="1"/>
</dbReference>
<keyword evidence="3" id="KW-0378">Hydrolase</keyword>
<dbReference type="PANTHER" id="PTHR43433">
    <property type="entry name" value="HYDROLASE, ALPHA/BETA FOLD FAMILY PROTEIN"/>
    <property type="match status" value="1"/>
</dbReference>
<gene>
    <name evidence="3" type="ORF">ACA1_038080</name>
</gene>
<dbReference type="GO" id="GO:0016787">
    <property type="term" value="F:hydrolase activity"/>
    <property type="evidence" value="ECO:0007669"/>
    <property type="project" value="UniProtKB-KW"/>
</dbReference>
<evidence type="ECO:0000313" key="4">
    <source>
        <dbReference type="Proteomes" id="UP000011083"/>
    </source>
</evidence>
<sequence>MEAEAPTYEGDAQKTGTSASTPVNGNTTRVGEGRKDSVDLYYELHGRGPHKVLLVMGFATSCKAWMPNVKELVAEHGDEFEVCIFDNRGCGRSSCPDSKFSTSIMASDALDLLDHLKWDKVHLVGISMGGMISQELSLLLLPQERLASLVLAVTHAGGLYATAPMAGVLGMMTSIFKKTADEKADILMKLIYSPKFLTEPCKYDSSKTWEEYCKQTYIERVRSEPQMTPKALAGHIRCVTTHHVSSKRLRLLREAQVPIVIVTGTIDALVRPKNSYLLAQELNPVEFHVWEGAGHAVNMECLDRFNEVIIRNFRRAVEGSGQRSPAEEEAADSLGSPSSASKPEQEVATETTEQQQEDDRPKEEDREAAVAAEVAL</sequence>
<dbReference type="InterPro" id="IPR000073">
    <property type="entry name" value="AB_hydrolase_1"/>
</dbReference>
<dbReference type="EMBL" id="KB008087">
    <property type="protein sequence ID" value="ELR13624.1"/>
    <property type="molecule type" value="Genomic_DNA"/>
</dbReference>
<feature type="compositionally biased region" description="Basic and acidic residues" evidence="1">
    <location>
        <begin position="357"/>
        <end position="368"/>
    </location>
</feature>
<accession>L8GLD9</accession>
<evidence type="ECO:0000259" key="2">
    <source>
        <dbReference type="Pfam" id="PF00561"/>
    </source>
</evidence>
<dbReference type="OrthoDB" id="17416at2759"/>
<evidence type="ECO:0000313" key="3">
    <source>
        <dbReference type="EMBL" id="ELR13624.1"/>
    </source>
</evidence>
<dbReference type="SUPFAM" id="SSF53474">
    <property type="entry name" value="alpha/beta-Hydrolases"/>
    <property type="match status" value="1"/>
</dbReference>
<protein>
    <submittedName>
        <fullName evidence="3">Hydrolase, alpha/beta fold domain containing protein</fullName>
    </submittedName>
</protein>
<dbReference type="Gene3D" id="3.40.50.1820">
    <property type="entry name" value="alpha/beta hydrolase"/>
    <property type="match status" value="1"/>
</dbReference>
<keyword evidence="4" id="KW-1185">Reference proteome</keyword>
<dbReference type="KEGG" id="acan:ACA1_038080"/>